<dbReference type="PROSITE" id="PS00533">
    <property type="entry name" value="PORPHOBILINOGEN_DEAM"/>
    <property type="match status" value="1"/>
</dbReference>
<keyword evidence="12" id="KW-1185">Reference proteome</keyword>
<dbReference type="SUPFAM" id="SSF54782">
    <property type="entry name" value="Porphobilinogen deaminase (hydroxymethylbilane synthase), C-terminal domain"/>
    <property type="match status" value="1"/>
</dbReference>
<dbReference type="InterPro" id="IPR022417">
    <property type="entry name" value="Porphobilin_deaminase_N"/>
</dbReference>
<evidence type="ECO:0000256" key="2">
    <source>
        <dbReference type="ARBA" id="ARBA00004735"/>
    </source>
</evidence>
<dbReference type="InterPro" id="IPR022419">
    <property type="entry name" value="Porphobilin_deaminase_cofac_BS"/>
</dbReference>
<dbReference type="EC" id="2.5.1.61" evidence="4"/>
<keyword evidence="5" id="KW-0808">Transferase</keyword>
<dbReference type="InterPro" id="IPR000860">
    <property type="entry name" value="HemC"/>
</dbReference>
<evidence type="ECO:0000313" key="11">
    <source>
        <dbReference type="EMBL" id="KAK2147473.1"/>
    </source>
</evidence>
<evidence type="ECO:0000259" key="9">
    <source>
        <dbReference type="Pfam" id="PF01379"/>
    </source>
</evidence>
<evidence type="ECO:0000256" key="6">
    <source>
        <dbReference type="ARBA" id="ARBA00023244"/>
    </source>
</evidence>
<dbReference type="Gene3D" id="3.30.160.40">
    <property type="entry name" value="Porphobilinogen deaminase, C-terminal domain"/>
    <property type="match status" value="1"/>
</dbReference>
<dbReference type="HAMAP" id="MF_00260">
    <property type="entry name" value="Porphobil_deam"/>
    <property type="match status" value="1"/>
</dbReference>
<dbReference type="AlphaFoldDB" id="A0AAD9MX73"/>
<name>A0AAD9MX73_9ANNE</name>
<dbReference type="PRINTS" id="PR00151">
    <property type="entry name" value="PORPHBDMNASE"/>
</dbReference>
<dbReference type="FunFam" id="3.40.190.10:FF:000005">
    <property type="entry name" value="Porphobilinogen deaminase"/>
    <property type="match status" value="1"/>
</dbReference>
<evidence type="ECO:0000256" key="8">
    <source>
        <dbReference type="SAM" id="MobiDB-lite"/>
    </source>
</evidence>
<dbReference type="FunFam" id="3.40.190.10:FF:000260">
    <property type="entry name" value="Porphobilinogen deaminase"/>
    <property type="match status" value="1"/>
</dbReference>
<evidence type="ECO:0000256" key="5">
    <source>
        <dbReference type="ARBA" id="ARBA00022679"/>
    </source>
</evidence>
<evidence type="ECO:0000313" key="12">
    <source>
        <dbReference type="Proteomes" id="UP001208570"/>
    </source>
</evidence>
<evidence type="ECO:0000256" key="3">
    <source>
        <dbReference type="ARBA" id="ARBA00005638"/>
    </source>
</evidence>
<keyword evidence="6" id="KW-0627">Porphyrin biosynthesis</keyword>
<feature type="domain" description="Porphobilinogen deaminase N-terminal" evidence="9">
    <location>
        <begin position="21"/>
        <end position="233"/>
    </location>
</feature>
<dbReference type="PANTHER" id="PTHR11557:SF0">
    <property type="entry name" value="PORPHOBILINOGEN DEAMINASE"/>
    <property type="match status" value="1"/>
</dbReference>
<sequence>MNGTDHCVIDHSKMTTEKRVIKVGSRKSQLALIQTNNVINQLNKIHKHVKFEVVTMSTTGDNILDRALSKIGEKNLFTRELEEALLDGRVDFVVHSLKDLPTVLPSGLAIGAICKRDDPRDAVVFHPKHCKLQSLEQLPDGSTLGTSSLRRGAQLRRLHPKLNLKDVRGNLNTRLRKLTESDDYDALILAVAGLERMDWHDKISLPLDPSEFMYAVGQGAMAVECRSNDDKILSFLTEIHDYDTILPCVAERAFLKTLEGGCSVPVSVYAKLIKGNFEDKLTLKGGVYSIDGSRCVVETKSVDINMDDMPQNKSPKYDGPPMYSAVVAKHVSQQALQAAENLGTALAKHVIAEGAGKILAEAKQQLATEIIKDNEKRMKDAAEKNGVKSVSEETRNSVAV</sequence>
<accession>A0AAD9MX73</accession>
<comment type="caution">
    <text evidence="11">The sequence shown here is derived from an EMBL/GenBank/DDBJ whole genome shotgun (WGS) entry which is preliminary data.</text>
</comment>
<comment type="cofactor">
    <cofactor evidence="1">
        <name>dipyrromethane</name>
        <dbReference type="ChEBI" id="CHEBI:60342"/>
    </cofactor>
</comment>
<comment type="similarity">
    <text evidence="3">Belongs to the HMBS family.</text>
</comment>
<evidence type="ECO:0000256" key="1">
    <source>
        <dbReference type="ARBA" id="ARBA00001916"/>
    </source>
</evidence>
<dbReference type="Pfam" id="PF03900">
    <property type="entry name" value="Porphobil_deamC"/>
    <property type="match status" value="1"/>
</dbReference>
<reference evidence="11" key="1">
    <citation type="journal article" date="2023" name="Mol. Biol. Evol.">
        <title>Third-Generation Sequencing Reveals the Adaptive Role of the Epigenome in Three Deep-Sea Polychaetes.</title>
        <authorList>
            <person name="Perez M."/>
            <person name="Aroh O."/>
            <person name="Sun Y."/>
            <person name="Lan Y."/>
            <person name="Juniper S.K."/>
            <person name="Young C.R."/>
            <person name="Angers B."/>
            <person name="Qian P.Y."/>
        </authorList>
    </citation>
    <scope>NUCLEOTIDE SEQUENCE</scope>
    <source>
        <strain evidence="11">P08H-3</strain>
    </source>
</reference>
<proteinExistence type="inferred from homology"/>
<comment type="pathway">
    <text evidence="2">Porphyrin-containing compound metabolism; protoporphyrin-IX biosynthesis; coproporphyrinogen-III from 5-aminolevulinate: step 2/4.</text>
</comment>
<feature type="domain" description="Porphobilinogen deaminase C-terminal" evidence="10">
    <location>
        <begin position="247"/>
        <end position="307"/>
    </location>
</feature>
<gene>
    <name evidence="11" type="ORF">LSH36_550g00015</name>
</gene>
<dbReference type="PANTHER" id="PTHR11557">
    <property type="entry name" value="PORPHOBILINOGEN DEAMINASE"/>
    <property type="match status" value="1"/>
</dbReference>
<dbReference type="CDD" id="cd13645">
    <property type="entry name" value="PBP2_HuPBGD_like"/>
    <property type="match status" value="1"/>
</dbReference>
<dbReference type="GO" id="GO:0005737">
    <property type="term" value="C:cytoplasm"/>
    <property type="evidence" value="ECO:0007669"/>
    <property type="project" value="TreeGrafter"/>
</dbReference>
<evidence type="ECO:0000256" key="7">
    <source>
        <dbReference type="ARBA" id="ARBA00033064"/>
    </source>
</evidence>
<dbReference type="NCBIfam" id="TIGR00212">
    <property type="entry name" value="hemC"/>
    <property type="match status" value="1"/>
</dbReference>
<evidence type="ECO:0000256" key="4">
    <source>
        <dbReference type="ARBA" id="ARBA00012655"/>
    </source>
</evidence>
<evidence type="ECO:0000259" key="10">
    <source>
        <dbReference type="Pfam" id="PF03900"/>
    </source>
</evidence>
<feature type="region of interest" description="Disordered" evidence="8">
    <location>
        <begin position="380"/>
        <end position="400"/>
    </location>
</feature>
<dbReference type="GO" id="GO:0004418">
    <property type="term" value="F:hydroxymethylbilane synthase activity"/>
    <property type="evidence" value="ECO:0007669"/>
    <property type="project" value="UniProtKB-EC"/>
</dbReference>
<dbReference type="InterPro" id="IPR036803">
    <property type="entry name" value="Porphobilinogen_deaminase_C_sf"/>
</dbReference>
<organism evidence="11 12">
    <name type="scientific">Paralvinella palmiformis</name>
    <dbReference type="NCBI Taxonomy" id="53620"/>
    <lineage>
        <taxon>Eukaryota</taxon>
        <taxon>Metazoa</taxon>
        <taxon>Spiralia</taxon>
        <taxon>Lophotrochozoa</taxon>
        <taxon>Annelida</taxon>
        <taxon>Polychaeta</taxon>
        <taxon>Sedentaria</taxon>
        <taxon>Canalipalpata</taxon>
        <taxon>Terebellida</taxon>
        <taxon>Terebelliformia</taxon>
        <taxon>Alvinellidae</taxon>
        <taxon>Paralvinella</taxon>
    </lineage>
</organism>
<dbReference type="Proteomes" id="UP001208570">
    <property type="component" value="Unassembled WGS sequence"/>
</dbReference>
<dbReference type="GO" id="GO:0006783">
    <property type="term" value="P:heme biosynthetic process"/>
    <property type="evidence" value="ECO:0007669"/>
    <property type="project" value="TreeGrafter"/>
</dbReference>
<dbReference type="SUPFAM" id="SSF53850">
    <property type="entry name" value="Periplasmic binding protein-like II"/>
    <property type="match status" value="1"/>
</dbReference>
<dbReference type="Gene3D" id="3.40.190.10">
    <property type="entry name" value="Periplasmic binding protein-like II"/>
    <property type="match status" value="2"/>
</dbReference>
<dbReference type="Pfam" id="PF01379">
    <property type="entry name" value="Porphobil_deam"/>
    <property type="match status" value="1"/>
</dbReference>
<dbReference type="EMBL" id="JAODUP010000550">
    <property type="protein sequence ID" value="KAK2147473.1"/>
    <property type="molecule type" value="Genomic_DNA"/>
</dbReference>
<protein>
    <recommendedName>
        <fullName evidence="4">hydroxymethylbilane synthase</fullName>
        <ecNumber evidence="4">2.5.1.61</ecNumber>
    </recommendedName>
    <alternativeName>
        <fullName evidence="7">Hydroxymethylbilane synthase</fullName>
    </alternativeName>
</protein>
<dbReference type="InterPro" id="IPR022418">
    <property type="entry name" value="Porphobilinogen_deaminase_C"/>
</dbReference>